<gene>
    <name evidence="2" type="ORF">DFR30_2010</name>
</gene>
<feature type="signal peptide" evidence="1">
    <location>
        <begin position="1"/>
        <end position="21"/>
    </location>
</feature>
<keyword evidence="1" id="KW-0732">Signal</keyword>
<feature type="chain" id="PRO_5020344140" description="Outer membrane protein with beta-barrel domain" evidence="1">
    <location>
        <begin position="22"/>
        <end position="142"/>
    </location>
</feature>
<dbReference type="EMBL" id="SMFX01000001">
    <property type="protein sequence ID" value="TCK18726.1"/>
    <property type="molecule type" value="Genomic_DNA"/>
</dbReference>
<dbReference type="AlphaFoldDB" id="A0A4V2PGZ4"/>
<accession>A0A4V2PGZ4</accession>
<evidence type="ECO:0000313" key="2">
    <source>
        <dbReference type="EMBL" id="TCK18726.1"/>
    </source>
</evidence>
<dbReference type="Proteomes" id="UP000295707">
    <property type="component" value="Unassembled WGS sequence"/>
</dbReference>
<reference evidence="2 3" key="1">
    <citation type="submission" date="2019-03" db="EMBL/GenBank/DDBJ databases">
        <title>Genomic Encyclopedia of Type Strains, Phase IV (KMG-IV): sequencing the most valuable type-strain genomes for metagenomic binning, comparative biology and taxonomic classification.</title>
        <authorList>
            <person name="Goeker M."/>
        </authorList>
    </citation>
    <scope>NUCLEOTIDE SEQUENCE [LARGE SCALE GENOMIC DNA]</scope>
    <source>
        <strain evidence="2 3">DSM 19610</strain>
    </source>
</reference>
<evidence type="ECO:0000313" key="3">
    <source>
        <dbReference type="Proteomes" id="UP000295707"/>
    </source>
</evidence>
<dbReference type="InterPro" id="IPR011250">
    <property type="entry name" value="OMP/PagP_B-barrel"/>
</dbReference>
<proteinExistence type="predicted"/>
<evidence type="ECO:0000256" key="1">
    <source>
        <dbReference type="SAM" id="SignalP"/>
    </source>
</evidence>
<sequence>MKKTGLAISVITAFYMSMAAAQEPGPRIGFNGGFADSGGTAGVNLGYGFTDIVGLDIEYAHKFGDQSGELMSAFLTLTTTGETYFKGKIGATAASGNAFDGSSGSLGIGLGHKLADGWVVEVDVNQYASDVTGGNLLFRRSF</sequence>
<name>A0A4V2PGZ4_9GAMM</name>
<protein>
    <recommendedName>
        <fullName evidence="4">Outer membrane protein with beta-barrel domain</fullName>
    </recommendedName>
</protein>
<comment type="caution">
    <text evidence="2">The sequence shown here is derived from an EMBL/GenBank/DDBJ whole genome shotgun (WGS) entry which is preliminary data.</text>
</comment>
<organism evidence="2 3">
    <name type="scientific">Thiogranum longum</name>
    <dbReference type="NCBI Taxonomy" id="1537524"/>
    <lineage>
        <taxon>Bacteria</taxon>
        <taxon>Pseudomonadati</taxon>
        <taxon>Pseudomonadota</taxon>
        <taxon>Gammaproteobacteria</taxon>
        <taxon>Chromatiales</taxon>
        <taxon>Ectothiorhodospiraceae</taxon>
        <taxon>Thiogranum</taxon>
    </lineage>
</organism>
<dbReference type="RefSeq" id="WP_132972780.1">
    <property type="nucleotide sequence ID" value="NZ_SMFX01000001.1"/>
</dbReference>
<evidence type="ECO:0008006" key="4">
    <source>
        <dbReference type="Google" id="ProtNLM"/>
    </source>
</evidence>
<dbReference type="SUPFAM" id="SSF56925">
    <property type="entry name" value="OMPA-like"/>
    <property type="match status" value="1"/>
</dbReference>
<keyword evidence="3" id="KW-1185">Reference proteome</keyword>